<proteinExistence type="predicted"/>
<evidence type="ECO:0000313" key="2">
    <source>
        <dbReference type="Proteomes" id="UP000272888"/>
    </source>
</evidence>
<evidence type="ECO:0000313" key="1">
    <source>
        <dbReference type="EMBL" id="RKH50004.1"/>
    </source>
</evidence>
<dbReference type="PANTHER" id="PTHR13593">
    <property type="match status" value="1"/>
</dbReference>
<dbReference type="AlphaFoldDB" id="A0A3A8PE60"/>
<sequence length="426" mass="48274">MKDLSIPGTHDSCSRLDACKPISTTQYATLEQQLDAGVRFLDVRIKTDGPQGVKVVHGIEDVGDYYAQPTSGRLSFKTVLTRIYDWMNKPEHRDECVIMKVVDCDHTNLDTEPADYDTHTRIHDIWKSVDDASHERKSLDFNTRHTAEDFLRMTLGQAKGKLLLWRVFKDPEVPHGKRKAFGLDLYQLKDEARFDNNPYFGITSPASDGRKRVSTLHAQSLYTWKYSGPHKTLTYADKMNAVRHLLYDAWHDHTGGVGTRRFDSYRVNELNIAAIYQSSSDRQDVDSQRYYPITNATHINPLVGALLDQLLAPEPTLPTLSNSKAQGHGSVGIMLFDWAEDSAGTRRDFEQTRLFTEPLYKKVILFNFKPSKMFTRDNQGVDSIRYQSIGDPPYAALQYHDGGSWHTLEGASGPSSLPFEIGRVIA</sequence>
<dbReference type="EMBL" id="RAWB01000439">
    <property type="protein sequence ID" value="RKH50004.1"/>
    <property type="molecule type" value="Genomic_DNA"/>
</dbReference>
<dbReference type="SUPFAM" id="SSF51695">
    <property type="entry name" value="PLC-like phosphodiesterases"/>
    <property type="match status" value="1"/>
</dbReference>
<dbReference type="Gene3D" id="3.20.20.190">
    <property type="entry name" value="Phosphatidylinositol (PI) phosphodiesterase"/>
    <property type="match status" value="1"/>
</dbReference>
<name>A0A3A8PE60_9BACT</name>
<evidence type="ECO:0008006" key="3">
    <source>
        <dbReference type="Google" id="ProtNLM"/>
    </source>
</evidence>
<protein>
    <recommendedName>
        <fullName evidence="3">Phosphatidylinositol diacylglycerol-lyase</fullName>
    </recommendedName>
</protein>
<organism evidence="1 2">
    <name type="scientific">Corallococcus llansteffanensis</name>
    <dbReference type="NCBI Taxonomy" id="2316731"/>
    <lineage>
        <taxon>Bacteria</taxon>
        <taxon>Pseudomonadati</taxon>
        <taxon>Myxococcota</taxon>
        <taxon>Myxococcia</taxon>
        <taxon>Myxococcales</taxon>
        <taxon>Cystobacterineae</taxon>
        <taxon>Myxococcaceae</taxon>
        <taxon>Corallococcus</taxon>
    </lineage>
</organism>
<gene>
    <name evidence="1" type="ORF">D7V93_31130</name>
</gene>
<reference evidence="2" key="1">
    <citation type="submission" date="2018-09" db="EMBL/GenBank/DDBJ databases">
        <authorList>
            <person name="Livingstone P.G."/>
            <person name="Whitworth D.E."/>
        </authorList>
    </citation>
    <scope>NUCLEOTIDE SEQUENCE [LARGE SCALE GENOMIC DNA]</scope>
    <source>
        <strain evidence="2">CA051B</strain>
    </source>
</reference>
<keyword evidence="2" id="KW-1185">Reference proteome</keyword>
<comment type="caution">
    <text evidence="1">The sequence shown here is derived from an EMBL/GenBank/DDBJ whole genome shotgun (WGS) entry which is preliminary data.</text>
</comment>
<dbReference type="GO" id="GO:0006629">
    <property type="term" value="P:lipid metabolic process"/>
    <property type="evidence" value="ECO:0007669"/>
    <property type="project" value="InterPro"/>
</dbReference>
<accession>A0A3A8PE60</accession>
<dbReference type="InterPro" id="IPR051057">
    <property type="entry name" value="PI-PLC_domain"/>
</dbReference>
<dbReference type="Proteomes" id="UP000272888">
    <property type="component" value="Unassembled WGS sequence"/>
</dbReference>
<dbReference type="PROSITE" id="PS50007">
    <property type="entry name" value="PIPLC_X_DOMAIN"/>
    <property type="match status" value="1"/>
</dbReference>
<dbReference type="PANTHER" id="PTHR13593:SF113">
    <property type="entry name" value="SI:DKEY-266F7.9"/>
    <property type="match status" value="1"/>
</dbReference>
<dbReference type="InterPro" id="IPR017946">
    <property type="entry name" value="PLC-like_Pdiesterase_TIM-brl"/>
</dbReference>
<dbReference type="GO" id="GO:0008081">
    <property type="term" value="F:phosphoric diester hydrolase activity"/>
    <property type="evidence" value="ECO:0007669"/>
    <property type="project" value="InterPro"/>
</dbReference>